<evidence type="ECO:0000256" key="1">
    <source>
        <dbReference type="ARBA" id="ARBA00004167"/>
    </source>
</evidence>
<name>A0A423WWW1_9PEZI</name>
<feature type="signal peptide" evidence="5">
    <location>
        <begin position="1"/>
        <end position="25"/>
    </location>
</feature>
<evidence type="ECO:0000313" key="8">
    <source>
        <dbReference type="Proteomes" id="UP000283895"/>
    </source>
</evidence>
<keyword evidence="5" id="KW-0732">Signal</keyword>
<feature type="domain" description="LicD/FKTN/FKRP nucleotidyltransferase" evidence="6">
    <location>
        <begin position="206"/>
        <end position="246"/>
    </location>
</feature>
<dbReference type="Pfam" id="PF04991">
    <property type="entry name" value="LicD"/>
    <property type="match status" value="2"/>
</dbReference>
<proteinExistence type="predicted"/>
<feature type="chain" id="PRO_5019301648" description="LicD/FKTN/FKRP nucleotidyltransferase domain-containing protein" evidence="5">
    <location>
        <begin position="26"/>
        <end position="287"/>
    </location>
</feature>
<comment type="caution">
    <text evidence="7">The sequence shown here is derived from an EMBL/GenBank/DDBJ whole genome shotgun (WGS) entry which is preliminary data.</text>
</comment>
<keyword evidence="2" id="KW-0812">Transmembrane</keyword>
<sequence length="287" mass="33594">MQLNRILSLTTLALWNLIAIPEVRGDAEFLQVRKKLHKDMSTRQYDPPEKYFHESMFHPHYDGRFAEKALPYHEQKSALKNLVQTYLWTFSDLGVETWLMHGSLLGWWWGKKIMPWDTDVDVQVSEASIHYLASYYNMSVFHYNTPRIPEGRDYMLEINPHYVNREQTDKLNVIDARWIDTDNGLFIDITAVRYNPNHPAGEGILYCKDGHEFRDTYLYPLRSTTFEGSPAKIPFGYKQILESEYGTKGLVKTEYAEHVFSDEKMEWLPKLPVADSSGDELRRDESG</sequence>
<dbReference type="Proteomes" id="UP000283895">
    <property type="component" value="Unassembled WGS sequence"/>
</dbReference>
<dbReference type="PANTHER" id="PTHR15407:SF32">
    <property type="entry name" value="PROTEIN (MNN4), PUTATIVE (AFU_ORTHOLOGUE AFUA_1G03790)-RELATED"/>
    <property type="match status" value="1"/>
</dbReference>
<dbReference type="AlphaFoldDB" id="A0A423WWW1"/>
<evidence type="ECO:0000256" key="2">
    <source>
        <dbReference type="ARBA" id="ARBA00022692"/>
    </source>
</evidence>
<gene>
    <name evidence="7" type="ORF">VMCG_03598</name>
</gene>
<evidence type="ECO:0000313" key="7">
    <source>
        <dbReference type="EMBL" id="ROW07961.1"/>
    </source>
</evidence>
<dbReference type="EMBL" id="LKEA01000007">
    <property type="protein sequence ID" value="ROW07961.1"/>
    <property type="molecule type" value="Genomic_DNA"/>
</dbReference>
<dbReference type="InterPro" id="IPR009644">
    <property type="entry name" value="FKTN/MNN4/W02B3.4-1"/>
</dbReference>
<dbReference type="OrthoDB" id="444255at2759"/>
<dbReference type="GO" id="GO:0009100">
    <property type="term" value="P:glycoprotein metabolic process"/>
    <property type="evidence" value="ECO:0007669"/>
    <property type="project" value="UniProtKB-ARBA"/>
</dbReference>
<organism evidence="7 8">
    <name type="scientific">Cytospora schulzeri</name>
    <dbReference type="NCBI Taxonomy" id="448051"/>
    <lineage>
        <taxon>Eukaryota</taxon>
        <taxon>Fungi</taxon>
        <taxon>Dikarya</taxon>
        <taxon>Ascomycota</taxon>
        <taxon>Pezizomycotina</taxon>
        <taxon>Sordariomycetes</taxon>
        <taxon>Sordariomycetidae</taxon>
        <taxon>Diaporthales</taxon>
        <taxon>Cytosporaceae</taxon>
        <taxon>Cytospora</taxon>
    </lineage>
</organism>
<evidence type="ECO:0000256" key="4">
    <source>
        <dbReference type="ARBA" id="ARBA00023136"/>
    </source>
</evidence>
<dbReference type="STRING" id="356882.A0A423WWW1"/>
<comment type="subcellular location">
    <subcellularLocation>
        <location evidence="1">Membrane</location>
        <topology evidence="1">Single-pass membrane protein</topology>
    </subcellularLocation>
</comment>
<evidence type="ECO:0000256" key="3">
    <source>
        <dbReference type="ARBA" id="ARBA00022989"/>
    </source>
</evidence>
<dbReference type="PANTHER" id="PTHR15407">
    <property type="entry name" value="FUKUTIN-RELATED"/>
    <property type="match status" value="1"/>
</dbReference>
<reference evidence="7 8" key="1">
    <citation type="submission" date="2015-09" db="EMBL/GenBank/DDBJ databases">
        <title>Host preference determinants of Valsa canker pathogens revealed by comparative genomics.</title>
        <authorList>
            <person name="Yin Z."/>
            <person name="Huang L."/>
        </authorList>
    </citation>
    <scope>NUCLEOTIDE SEQUENCE [LARGE SCALE GENOMIC DNA]</scope>
    <source>
        <strain evidence="7 8">03-1</strain>
    </source>
</reference>
<feature type="domain" description="LicD/FKTN/FKRP nucleotidyltransferase" evidence="6">
    <location>
        <begin position="94"/>
        <end position="199"/>
    </location>
</feature>
<accession>A0A423WWW1</accession>
<keyword evidence="3" id="KW-1133">Transmembrane helix</keyword>
<protein>
    <recommendedName>
        <fullName evidence="6">LicD/FKTN/FKRP nucleotidyltransferase domain-containing protein</fullName>
    </recommendedName>
</protein>
<dbReference type="GO" id="GO:0016020">
    <property type="term" value="C:membrane"/>
    <property type="evidence" value="ECO:0007669"/>
    <property type="project" value="UniProtKB-SubCell"/>
</dbReference>
<keyword evidence="4" id="KW-0472">Membrane</keyword>
<evidence type="ECO:0000259" key="6">
    <source>
        <dbReference type="Pfam" id="PF04991"/>
    </source>
</evidence>
<evidence type="ECO:0000256" key="5">
    <source>
        <dbReference type="SAM" id="SignalP"/>
    </source>
</evidence>
<dbReference type="InterPro" id="IPR007074">
    <property type="entry name" value="LicD/FKTN/FKRP_NTP_transf"/>
</dbReference>
<keyword evidence="8" id="KW-1185">Reference proteome</keyword>